<name>A0A1H7HDA5_OLID1</name>
<dbReference type="Proteomes" id="UP000199421">
    <property type="component" value="Unassembled WGS sequence"/>
</dbReference>
<dbReference type="PANTHER" id="PTHR10098">
    <property type="entry name" value="RAPSYN-RELATED"/>
    <property type="match status" value="1"/>
</dbReference>
<keyword evidence="1" id="KW-0812">Transmembrane</keyword>
<sequence length="907" mass="104370">MRRLIFILVFLSVTLHSKCQTSFNQEVWKHFHELVSLPYKDQVAGFEKLKNKCIQQKITNDTTYTNLLFLYAGALFATNNTKQAVSLLEEAIVISVRYPKGTPVSYLSKYHFYLGYYKARQGHFELAIKHYDQAYRLGLEQPNKWGIPALACQALAHLYYESQDYKRGLEYALNGIRIAKQAGDSINLTKNIYEECINLNALDSVREVELKLPKLLDLAKSYATDYEKGIYYKLVGDINIKKQRYNTALLYFLKAAKLYKKTEYYAELGPIYVDLYYTSGLLNDKVNAQRFEQLALTYNRDQYALSRLQNIKASQCKKLRQFVKAQEYLQQAIILLPIVFNPTDSFKNPTAQQLKNLSQKDYAFTPLLDKAEILSLDKNNKIHLDYALNTYLLLDTLVDYIRWQHQGMGTKLFWREKLNSLYERAIETCFHLNDLEKAFYFLEKSRAVLLLDQLNSNAAKSFLSKEEAEKEAALRMQVSYYQNSEETNERLNDFLQAQATLDEYVKSLEQRYPRYYEYRYNNHVPKLSVVRAYLARGQQSLLSYYEGKNGVYVLVINPKTSLLKKIDLDVYNKQGQQLTAFLSDRHLLNQQYPEYLKISNYFYQLLFAPLKPYLTSRVIIATSNAIIPFAALSVSAKQADYLVNHYAFSYTYSARVLINNSGRSSAKNEGIYFLGVAPVHFPYKSSLASLSTSENALNANRKLFYSTSLLTNEEARKSSFENQWPQAKVVQLISHAYADQKSAEPAIYLADSSLSLKDISQQQVRTQLLMLSACRTGIGKAYKGEGVFSLSRGFMGTGVPSIFSTLWDINDQDAYIFSHKILSKASKQIPLDIALQKTQQEWLRKADRSSLLPNAWAGIILLGSSNALPEEPHNNRWFLYTAAIFLLLGGIWFALRSIRHSLGHRKF</sequence>
<organism evidence="3 4">
    <name type="scientific">Olivibacter domesticus</name>
    <name type="common">Pseudosphingobacterium domesticum</name>
    <dbReference type="NCBI Taxonomy" id="407022"/>
    <lineage>
        <taxon>Bacteria</taxon>
        <taxon>Pseudomonadati</taxon>
        <taxon>Bacteroidota</taxon>
        <taxon>Sphingobacteriia</taxon>
        <taxon>Sphingobacteriales</taxon>
        <taxon>Sphingobacteriaceae</taxon>
        <taxon>Olivibacter</taxon>
    </lineage>
</organism>
<reference evidence="4" key="1">
    <citation type="submission" date="2016-10" db="EMBL/GenBank/DDBJ databases">
        <authorList>
            <person name="Varghese N."/>
            <person name="Submissions S."/>
        </authorList>
    </citation>
    <scope>NUCLEOTIDE SEQUENCE [LARGE SCALE GENOMIC DNA]</scope>
    <source>
        <strain evidence="4">DSM 18733</strain>
    </source>
</reference>
<gene>
    <name evidence="3" type="ORF">SAMN05661044_00349</name>
</gene>
<proteinExistence type="predicted"/>
<evidence type="ECO:0000313" key="4">
    <source>
        <dbReference type="Proteomes" id="UP000199421"/>
    </source>
</evidence>
<dbReference type="Pfam" id="PF12770">
    <property type="entry name" value="CHAT"/>
    <property type="match status" value="1"/>
</dbReference>
<dbReference type="RefSeq" id="WP_093317432.1">
    <property type="nucleotide sequence ID" value="NZ_FOAF01000001.1"/>
</dbReference>
<dbReference type="InterPro" id="IPR011990">
    <property type="entry name" value="TPR-like_helical_dom_sf"/>
</dbReference>
<evidence type="ECO:0000313" key="3">
    <source>
        <dbReference type="EMBL" id="SEK48274.1"/>
    </source>
</evidence>
<evidence type="ECO:0000256" key="1">
    <source>
        <dbReference type="SAM" id="Phobius"/>
    </source>
</evidence>
<keyword evidence="1" id="KW-1133">Transmembrane helix</keyword>
<dbReference type="Gene3D" id="1.25.40.10">
    <property type="entry name" value="Tetratricopeptide repeat domain"/>
    <property type="match status" value="1"/>
</dbReference>
<keyword evidence="1" id="KW-0472">Membrane</keyword>
<dbReference type="SUPFAM" id="SSF48452">
    <property type="entry name" value="TPR-like"/>
    <property type="match status" value="1"/>
</dbReference>
<evidence type="ECO:0000259" key="2">
    <source>
        <dbReference type="Pfam" id="PF12770"/>
    </source>
</evidence>
<accession>A0A1H7HDA5</accession>
<feature type="transmembrane region" description="Helical" evidence="1">
    <location>
        <begin position="877"/>
        <end position="895"/>
    </location>
</feature>
<protein>
    <submittedName>
        <fullName evidence="3">Tetratricopeptide repeat-containing protein</fullName>
    </submittedName>
</protein>
<dbReference type="PANTHER" id="PTHR10098:SF106">
    <property type="entry name" value="TETRATRICOPEPTIDE REPEAT PROTEIN 28-LIKE PROTEIN"/>
    <property type="match status" value="1"/>
</dbReference>
<keyword evidence="4" id="KW-1185">Reference proteome</keyword>
<dbReference type="STRING" id="407022.SAMN05661044_00349"/>
<dbReference type="InterPro" id="IPR019734">
    <property type="entry name" value="TPR_rpt"/>
</dbReference>
<dbReference type="SMART" id="SM00028">
    <property type="entry name" value="TPR"/>
    <property type="match status" value="4"/>
</dbReference>
<dbReference type="OrthoDB" id="9771112at2"/>
<dbReference type="AlphaFoldDB" id="A0A1H7HDA5"/>
<dbReference type="InterPro" id="IPR024983">
    <property type="entry name" value="CHAT_dom"/>
</dbReference>
<dbReference type="EMBL" id="FOAF01000001">
    <property type="protein sequence ID" value="SEK48274.1"/>
    <property type="molecule type" value="Genomic_DNA"/>
</dbReference>
<feature type="domain" description="CHAT" evidence="2">
    <location>
        <begin position="602"/>
        <end position="864"/>
    </location>
</feature>